<accession>A0A1X7JFA4</accession>
<dbReference type="Gene3D" id="3.90.1710.10">
    <property type="entry name" value="Enterococcus faecalis V583 domain"/>
    <property type="match status" value="1"/>
</dbReference>
<evidence type="ECO:0008006" key="3">
    <source>
        <dbReference type="Google" id="ProtNLM"/>
    </source>
</evidence>
<dbReference type="OrthoDB" id="6193532at2"/>
<dbReference type="Proteomes" id="UP000193228">
    <property type="component" value="Unassembled WGS sequence"/>
</dbReference>
<evidence type="ECO:0000313" key="2">
    <source>
        <dbReference type="Proteomes" id="UP000193228"/>
    </source>
</evidence>
<reference evidence="2" key="1">
    <citation type="submission" date="2017-04" db="EMBL/GenBank/DDBJ databases">
        <authorList>
            <person name="Varghese N."/>
            <person name="Submissions S."/>
        </authorList>
    </citation>
    <scope>NUCLEOTIDE SEQUENCE [LARGE SCALE GENOMIC DNA]</scope>
    <source>
        <strain evidence="2">LMG 29540</strain>
    </source>
</reference>
<organism evidence="1 2">
    <name type="scientific">Paraburkholderia susongensis</name>
    <dbReference type="NCBI Taxonomy" id="1515439"/>
    <lineage>
        <taxon>Bacteria</taxon>
        <taxon>Pseudomonadati</taxon>
        <taxon>Pseudomonadota</taxon>
        <taxon>Betaproteobacteria</taxon>
        <taxon>Burkholderiales</taxon>
        <taxon>Burkholderiaceae</taxon>
        <taxon>Paraburkholderia</taxon>
    </lineage>
</organism>
<dbReference type="AlphaFoldDB" id="A0A1X7JFA4"/>
<protein>
    <recommendedName>
        <fullName evidence="3">DUF1116 domain-containing protein</fullName>
    </recommendedName>
</protein>
<sequence>MELHNETTSSMLATHEHAEHAERIALDAIVASRPVLRALLRARDAIRWPERTLLHAGPPLGESAPPPPILHSAAHAALFEGWAASFDEAIAAIMAREILLAPAQEHDCVVPLAAVLSPGQYVQVVSDAAGRGRTIHAALSGGGGAAIRLGMDDPQVTAHLRWINGPLADAVGARLGAPVDLAAIADAALALGDDCHGRTIEGTRIWVERLAAERPFDDPAVKRFLDTSPGFFLNTWMAASACMLSTAEHVNGSAIVTSMGANGRHAGIRLAHAPQRWFTVEATTPVGRFDAGFAATDGLPAIGDSAVVDALGLGAMCMHRSEAQQQNLGAFMQSPPQALNATLLGALHPAFTRGATRVGLSARSVVASGLRPAVALGILDTNGRRGRIGGGIWTAPLALFEDALTALFI</sequence>
<dbReference type="Gene3D" id="3.90.1700.10">
    <property type="entry name" value="v583 domain like"/>
    <property type="match status" value="1"/>
</dbReference>
<keyword evidence="2" id="KW-1185">Reference proteome</keyword>
<dbReference type="STRING" id="1515439.SAMN06265784_102531"/>
<name>A0A1X7JFA4_9BURK</name>
<evidence type="ECO:0000313" key="1">
    <source>
        <dbReference type="EMBL" id="SMG26453.1"/>
    </source>
</evidence>
<dbReference type="Pfam" id="PF06545">
    <property type="entry name" value="AllG"/>
    <property type="match status" value="1"/>
</dbReference>
<dbReference type="InterPro" id="IPR009499">
    <property type="entry name" value="AllG-like"/>
</dbReference>
<gene>
    <name evidence="1" type="ORF">SAMN06265784_102531</name>
</gene>
<dbReference type="Gene3D" id="1.10.10.660">
    <property type="entry name" value="conserved protein of unknown function from Enterococcus faecalis V583"/>
    <property type="match status" value="1"/>
</dbReference>
<dbReference type="EMBL" id="FXAT01000002">
    <property type="protein sequence ID" value="SMG26453.1"/>
    <property type="molecule type" value="Genomic_DNA"/>
</dbReference>
<proteinExistence type="predicted"/>
<dbReference type="InterPro" id="IPR024033">
    <property type="entry name" value="OXTCase_su_AllG_h-dom"/>
</dbReference>